<dbReference type="Proteomes" id="UP000326029">
    <property type="component" value="Chromosome"/>
</dbReference>
<keyword evidence="3" id="KW-1185">Reference proteome</keyword>
<feature type="compositionally biased region" description="Low complexity" evidence="1">
    <location>
        <begin position="65"/>
        <end position="78"/>
    </location>
</feature>
<proteinExistence type="predicted"/>
<evidence type="ECO:0000313" key="2">
    <source>
        <dbReference type="EMBL" id="QEV32291.1"/>
    </source>
</evidence>
<evidence type="ECO:0000313" key="3">
    <source>
        <dbReference type="Proteomes" id="UP000326029"/>
    </source>
</evidence>
<name>A0ABX6BAF0_9ACTN</name>
<gene>
    <name evidence="2" type="ORF">CP977_09035</name>
</gene>
<reference evidence="2 3" key="1">
    <citation type="submission" date="2017-09" db="EMBL/GenBank/DDBJ databases">
        <authorList>
            <person name="Lee N."/>
            <person name="Cho B.-K."/>
        </authorList>
    </citation>
    <scope>NUCLEOTIDE SEQUENCE [LARGE SCALE GENOMIC DNA]</scope>
    <source>
        <strain evidence="2 3">ATCC 19740</strain>
    </source>
</reference>
<evidence type="ECO:0000256" key="1">
    <source>
        <dbReference type="SAM" id="MobiDB-lite"/>
    </source>
</evidence>
<protein>
    <submittedName>
        <fullName evidence="2">Uncharacterized protein</fullName>
    </submittedName>
</protein>
<feature type="compositionally biased region" description="Polar residues" evidence="1">
    <location>
        <begin position="33"/>
        <end position="42"/>
    </location>
</feature>
<organism evidence="2 3">
    <name type="scientific">Streptomyces cinereoruber</name>
    <dbReference type="NCBI Taxonomy" id="67260"/>
    <lineage>
        <taxon>Bacteria</taxon>
        <taxon>Bacillati</taxon>
        <taxon>Actinomycetota</taxon>
        <taxon>Actinomycetes</taxon>
        <taxon>Kitasatosporales</taxon>
        <taxon>Streptomycetaceae</taxon>
        <taxon>Streptomyces</taxon>
    </lineage>
</organism>
<accession>A0ABX6BAF0</accession>
<feature type="region of interest" description="Disordered" evidence="1">
    <location>
        <begin position="96"/>
        <end position="134"/>
    </location>
</feature>
<feature type="region of interest" description="Disordered" evidence="1">
    <location>
        <begin position="1"/>
        <end position="79"/>
    </location>
</feature>
<sequence>MAHLTVSGRAVAAPGRPGGALRGQAVASRSARLRSTQNSLPSGSARVAQPVPSGFRRSSRRVAPSPISRSTSSSRVRSCGWRSRWTRFFAAFGSGTWMKRREAPGDSTSASSSPGSSSSETLEPRTCAQKEARE</sequence>
<dbReference type="EMBL" id="CP023693">
    <property type="protein sequence ID" value="QEV32291.1"/>
    <property type="molecule type" value="Genomic_DNA"/>
</dbReference>
<feature type="compositionally biased region" description="Low complexity" evidence="1">
    <location>
        <begin position="105"/>
        <end position="121"/>
    </location>
</feature>